<dbReference type="InterPro" id="IPR018392">
    <property type="entry name" value="LysM"/>
</dbReference>
<proteinExistence type="inferred from homology"/>
<dbReference type="Gene3D" id="1.10.530.10">
    <property type="match status" value="1"/>
</dbReference>
<dbReference type="GO" id="GO:0016020">
    <property type="term" value="C:membrane"/>
    <property type="evidence" value="ECO:0007669"/>
    <property type="project" value="InterPro"/>
</dbReference>
<dbReference type="InterPro" id="IPR008258">
    <property type="entry name" value="Transglycosylase_SLT_dom_1"/>
</dbReference>
<dbReference type="Pfam" id="PF01464">
    <property type="entry name" value="SLT"/>
    <property type="match status" value="1"/>
</dbReference>
<dbReference type="AlphaFoldDB" id="A0A557RHG7"/>
<feature type="signal peptide" evidence="2">
    <location>
        <begin position="1"/>
        <end position="22"/>
    </location>
</feature>
<gene>
    <name evidence="4" type="ORF">FPL11_07920</name>
</gene>
<accession>A0A557RHG7</accession>
<dbReference type="PANTHER" id="PTHR33734:SF22">
    <property type="entry name" value="MEMBRANE-BOUND LYTIC MUREIN TRANSGLYCOSYLASE D"/>
    <property type="match status" value="1"/>
</dbReference>
<comment type="similarity">
    <text evidence="1">Belongs to the transglycosylase Slt family.</text>
</comment>
<dbReference type="InterPro" id="IPR000189">
    <property type="entry name" value="Transglyc_AS"/>
</dbReference>
<dbReference type="InterPro" id="IPR036779">
    <property type="entry name" value="LysM_dom_sf"/>
</dbReference>
<evidence type="ECO:0000256" key="2">
    <source>
        <dbReference type="SAM" id="SignalP"/>
    </source>
</evidence>
<keyword evidence="5" id="KW-1185">Reference proteome</keyword>
<dbReference type="Gene3D" id="3.10.350.10">
    <property type="entry name" value="LysM domain"/>
    <property type="match status" value="2"/>
</dbReference>
<feature type="chain" id="PRO_5021699491" evidence="2">
    <location>
        <begin position="23"/>
        <end position="480"/>
    </location>
</feature>
<comment type="caution">
    <text evidence="4">The sequence shown here is derived from an EMBL/GenBank/DDBJ whole genome shotgun (WGS) entry which is preliminary data.</text>
</comment>
<sequence length="480" mass="52811">MLTLRRILQTGLLLAAAGPAAAAPSASLPVPAALEPAIAFWERIYTDVGVGEGVIHDTDGQMRIIARIDVPRPPQWQARRDEIEAALARHRKALNAAGSPALAERLRFQGGLRERFREGLVRSGRWRSHIRTALAERGVPAALAALPHVESSFNPRARSHAGAAGLWQFTAGTGRRFLRIDPLIDERLDPWRSTTAAAALLAHNYAEIGHWPLAITAYNHGLNGMRRAVRAVGSTHYMEIREHYEGARFGFSSKNFYPALIAAARVDRDARRYFPDLEREAPAPVMRVELPHYTPVDTLLTELAIDRGTLQRLNPALGPSVWDGRKFIPRGYGLVLPRADQGDWAAAVARLPGDRLYQDQRPSQVHRVQAGQTLSGIAMRYDVDVPTLMAANGLADPRRLRAGQRLDLPLAGSDPRSVGRRQYEVRPGDTLGGIAVRHDVGTDQLMRLNELDHPDRIQAGQQLIVSRAASVAVVDMADEP</sequence>
<dbReference type="SMART" id="SM00257">
    <property type="entry name" value="LysM"/>
    <property type="match status" value="2"/>
</dbReference>
<protein>
    <submittedName>
        <fullName evidence="4">LysM peptidoglycan-binding domain-containing protein</fullName>
    </submittedName>
</protein>
<evidence type="ECO:0000313" key="4">
    <source>
        <dbReference type="EMBL" id="TVO64566.1"/>
    </source>
</evidence>
<dbReference type="EMBL" id="VMKP01000003">
    <property type="protein sequence ID" value="TVO64566.1"/>
    <property type="molecule type" value="Genomic_DNA"/>
</dbReference>
<name>A0A557RHG7_9GAMM</name>
<organism evidence="4 5">
    <name type="scientific">Spiribacter aquaticus</name>
    <dbReference type="NCBI Taxonomy" id="1935996"/>
    <lineage>
        <taxon>Bacteria</taxon>
        <taxon>Pseudomonadati</taxon>
        <taxon>Pseudomonadota</taxon>
        <taxon>Gammaproteobacteria</taxon>
        <taxon>Chromatiales</taxon>
        <taxon>Ectothiorhodospiraceae</taxon>
        <taxon>Spiribacter</taxon>
    </lineage>
</organism>
<keyword evidence="2" id="KW-0732">Signal</keyword>
<dbReference type="Proteomes" id="UP000316688">
    <property type="component" value="Unassembled WGS sequence"/>
</dbReference>
<dbReference type="Pfam" id="PF01476">
    <property type="entry name" value="LysM"/>
    <property type="match status" value="2"/>
</dbReference>
<evidence type="ECO:0000313" key="5">
    <source>
        <dbReference type="Proteomes" id="UP000316688"/>
    </source>
</evidence>
<dbReference type="RefSeq" id="WP_144348127.1">
    <property type="nucleotide sequence ID" value="NZ_VMKP01000003.1"/>
</dbReference>
<dbReference type="SUPFAM" id="SSF53955">
    <property type="entry name" value="Lysozyme-like"/>
    <property type="match status" value="1"/>
</dbReference>
<dbReference type="PROSITE" id="PS51782">
    <property type="entry name" value="LYSM"/>
    <property type="match status" value="2"/>
</dbReference>
<dbReference type="CDD" id="cd00118">
    <property type="entry name" value="LysM"/>
    <property type="match status" value="2"/>
</dbReference>
<feature type="domain" description="LysM" evidence="3">
    <location>
        <begin position="421"/>
        <end position="465"/>
    </location>
</feature>
<dbReference type="InterPro" id="IPR023346">
    <property type="entry name" value="Lysozyme-like_dom_sf"/>
</dbReference>
<dbReference type="PROSITE" id="PS00922">
    <property type="entry name" value="TRANSGLYCOSYLASE"/>
    <property type="match status" value="1"/>
</dbReference>
<dbReference type="GO" id="GO:0008933">
    <property type="term" value="F:peptidoglycan lytic transglycosylase activity"/>
    <property type="evidence" value="ECO:0007669"/>
    <property type="project" value="InterPro"/>
</dbReference>
<evidence type="ECO:0000256" key="1">
    <source>
        <dbReference type="ARBA" id="ARBA00007734"/>
    </source>
</evidence>
<feature type="domain" description="LysM" evidence="3">
    <location>
        <begin position="364"/>
        <end position="408"/>
    </location>
</feature>
<dbReference type="CDD" id="cd16894">
    <property type="entry name" value="MltD-like"/>
    <property type="match status" value="1"/>
</dbReference>
<dbReference type="PANTHER" id="PTHR33734">
    <property type="entry name" value="LYSM DOMAIN-CONTAINING GPI-ANCHORED PROTEIN 2"/>
    <property type="match status" value="1"/>
</dbReference>
<dbReference type="GO" id="GO:0000270">
    <property type="term" value="P:peptidoglycan metabolic process"/>
    <property type="evidence" value="ECO:0007669"/>
    <property type="project" value="InterPro"/>
</dbReference>
<evidence type="ECO:0000259" key="3">
    <source>
        <dbReference type="PROSITE" id="PS51782"/>
    </source>
</evidence>
<dbReference type="SUPFAM" id="SSF54106">
    <property type="entry name" value="LysM domain"/>
    <property type="match status" value="2"/>
</dbReference>
<reference evidence="4 5" key="1">
    <citation type="submission" date="2019-07" db="EMBL/GenBank/DDBJ databases">
        <title>Reclasification of Spiribacter aquaticus.</title>
        <authorList>
            <person name="Leon M.J."/>
            <person name="Sanchez-Porro C."/>
            <person name="Ventosa A."/>
        </authorList>
    </citation>
    <scope>NUCLEOTIDE SEQUENCE [LARGE SCALE GENOMIC DNA]</scope>
    <source>
        <strain evidence="4 5">SP30</strain>
    </source>
</reference>